<dbReference type="AlphaFoldDB" id="A0A2C9CU91"/>
<dbReference type="Proteomes" id="UP000220034">
    <property type="component" value="Unassembled WGS sequence"/>
</dbReference>
<protein>
    <submittedName>
        <fullName evidence="1">Uncharacterized protein</fullName>
    </submittedName>
</protein>
<sequence>MSQPAPLHLSAQPAVTPAHIEADYALPLLRITALQCRAGRRTELWQACRVLSPHGPVEPFAQILVATLSEALGREPVFYAPRTLQRSFDESWLLRLLERRMAGDTASVEHLIRARVQAQSQRYFRMLICGLADRISALH</sequence>
<evidence type="ECO:0000313" key="1">
    <source>
        <dbReference type="EMBL" id="SOH94827.1"/>
    </source>
</evidence>
<dbReference type="EMBL" id="OCTN01000005">
    <property type="protein sequence ID" value="SOH94827.1"/>
    <property type="molecule type" value="Genomic_DNA"/>
</dbReference>
<gene>
    <name evidence="1" type="ORF">SAMN06273572_105253</name>
</gene>
<organism evidence="1 2">
    <name type="scientific">Pontivivens marinum</name>
    <dbReference type="NCBI Taxonomy" id="1690039"/>
    <lineage>
        <taxon>Bacteria</taxon>
        <taxon>Pseudomonadati</taxon>
        <taxon>Pseudomonadota</taxon>
        <taxon>Alphaproteobacteria</taxon>
        <taxon>Rhodobacterales</taxon>
        <taxon>Paracoccaceae</taxon>
        <taxon>Pontivivens</taxon>
    </lineage>
</organism>
<reference evidence="2" key="1">
    <citation type="submission" date="2017-09" db="EMBL/GenBank/DDBJ databases">
        <authorList>
            <person name="Varghese N."/>
            <person name="Submissions S."/>
        </authorList>
    </citation>
    <scope>NUCLEOTIDE SEQUENCE [LARGE SCALE GENOMIC DNA]</scope>
    <source>
        <strain evidence="2">C7</strain>
    </source>
</reference>
<name>A0A2C9CU91_9RHOB</name>
<dbReference type="RefSeq" id="WP_097930756.1">
    <property type="nucleotide sequence ID" value="NZ_OCTN01000005.1"/>
</dbReference>
<accession>A0A2C9CU91</accession>
<keyword evidence="2" id="KW-1185">Reference proteome</keyword>
<proteinExistence type="predicted"/>
<evidence type="ECO:0000313" key="2">
    <source>
        <dbReference type="Proteomes" id="UP000220034"/>
    </source>
</evidence>
<dbReference type="OrthoDB" id="7854136at2"/>